<feature type="signal peptide" evidence="2">
    <location>
        <begin position="1"/>
        <end position="26"/>
    </location>
</feature>
<organism evidence="3 4">
    <name type="scientific">Candidatus Ozemobacter sibiricus</name>
    <dbReference type="NCBI Taxonomy" id="2268124"/>
    <lineage>
        <taxon>Bacteria</taxon>
        <taxon>Candidatus Ozemobacteria</taxon>
        <taxon>Candidatus Ozemobacterales</taxon>
        <taxon>Candidatus Ozemobacteraceae</taxon>
        <taxon>Candidatus Ozemobacter</taxon>
    </lineage>
</organism>
<comment type="caution">
    <text evidence="3">The sequence shown here is derived from an EMBL/GenBank/DDBJ whole genome shotgun (WGS) entry which is preliminary data.</text>
</comment>
<sequence>MKERSPRFRLAVGCLLVLVLAGMAGARPPGSGTRVYTYDPGPPLESFQEEGPTGDEVVYLDQANKTGSLSPDSVHTQKCDLYYTCLDCRCLTRVPKKCTCGKNLQPCVRIGQTWFGIRREAGGFLFVESELHQAPLPRATSAKRTQRTARQVKPVRRSQARKPGKTAAPSKQKQSRGK</sequence>
<dbReference type="Proteomes" id="UP000252355">
    <property type="component" value="Unassembled WGS sequence"/>
</dbReference>
<accession>A0A367Z3W1</accession>
<reference evidence="3 4" key="1">
    <citation type="submission" date="2018-05" db="EMBL/GenBank/DDBJ databases">
        <title>A metagenomic window into the 2 km-deep terrestrial subsurface aquifer revealed taxonomically and functionally diverse microbial community comprising novel uncultured bacterial lineages.</title>
        <authorList>
            <person name="Kadnikov V.V."/>
            <person name="Mardanov A.V."/>
            <person name="Beletsky A.V."/>
            <person name="Banks D."/>
            <person name="Pimenov N.V."/>
            <person name="Frank Y.A."/>
            <person name="Karnachuk O.V."/>
            <person name="Ravin N.V."/>
        </authorList>
    </citation>
    <scope>NUCLEOTIDE SEQUENCE [LARGE SCALE GENOMIC DNA]</scope>
    <source>
        <strain evidence="3">BY5</strain>
    </source>
</reference>
<feature type="chain" id="PRO_5016752507" evidence="2">
    <location>
        <begin position="27"/>
        <end position="178"/>
    </location>
</feature>
<protein>
    <submittedName>
        <fullName evidence="3">Uncharacterized protein</fullName>
    </submittedName>
</protein>
<evidence type="ECO:0000256" key="1">
    <source>
        <dbReference type="SAM" id="MobiDB-lite"/>
    </source>
</evidence>
<evidence type="ECO:0000256" key="2">
    <source>
        <dbReference type="SAM" id="SignalP"/>
    </source>
</evidence>
<feature type="region of interest" description="Disordered" evidence="1">
    <location>
        <begin position="136"/>
        <end position="178"/>
    </location>
</feature>
<dbReference type="AlphaFoldDB" id="A0A367Z3W1"/>
<evidence type="ECO:0000313" key="4">
    <source>
        <dbReference type="Proteomes" id="UP000252355"/>
    </source>
</evidence>
<feature type="compositionally biased region" description="Basic residues" evidence="1">
    <location>
        <begin position="153"/>
        <end position="164"/>
    </location>
</feature>
<dbReference type="EMBL" id="QOQW01000056">
    <property type="protein sequence ID" value="RCK72830.1"/>
    <property type="molecule type" value="Genomic_DNA"/>
</dbReference>
<evidence type="ECO:0000313" key="3">
    <source>
        <dbReference type="EMBL" id="RCK72830.1"/>
    </source>
</evidence>
<gene>
    <name evidence="3" type="ORF">OZSIB_3363</name>
</gene>
<name>A0A367Z3W1_9BACT</name>
<keyword evidence="2" id="KW-0732">Signal</keyword>
<proteinExistence type="predicted"/>